<evidence type="ECO:0000313" key="5">
    <source>
        <dbReference type="Proteomes" id="UP001205560"/>
    </source>
</evidence>
<evidence type="ECO:0000259" key="3">
    <source>
        <dbReference type="Pfam" id="PF18443"/>
    </source>
</evidence>
<feature type="domain" description="Tle cognate immunity protein 4 C-terminal" evidence="2">
    <location>
        <begin position="185"/>
        <end position="360"/>
    </location>
</feature>
<dbReference type="Pfam" id="PF18443">
    <property type="entry name" value="Tli4_N"/>
    <property type="match status" value="1"/>
</dbReference>
<feature type="domain" description="Tle cognate immunity protein 4 N-terminal" evidence="3">
    <location>
        <begin position="51"/>
        <end position="181"/>
    </location>
</feature>
<protein>
    <submittedName>
        <fullName evidence="4">T6SS immunity protein Tli4 family protein</fullName>
    </submittedName>
</protein>
<feature type="compositionally biased region" description="Basic and acidic residues" evidence="1">
    <location>
        <begin position="466"/>
        <end position="475"/>
    </location>
</feature>
<evidence type="ECO:0000256" key="1">
    <source>
        <dbReference type="SAM" id="MobiDB-lite"/>
    </source>
</evidence>
<evidence type="ECO:0000313" key="4">
    <source>
        <dbReference type="EMBL" id="MCS0591770.1"/>
    </source>
</evidence>
<dbReference type="InterPro" id="IPR040761">
    <property type="entry name" value="Tli4_N"/>
</dbReference>
<gene>
    <name evidence="4" type="ORF">NX782_21490</name>
</gene>
<comment type="caution">
    <text evidence="4">The sequence shown here is derived from an EMBL/GenBank/DDBJ whole genome shotgun (WGS) entry which is preliminary data.</text>
</comment>
<dbReference type="Proteomes" id="UP001205560">
    <property type="component" value="Unassembled WGS sequence"/>
</dbReference>
<proteinExistence type="predicted"/>
<name>A0ABT2AC33_9BURK</name>
<dbReference type="InterPro" id="IPR041290">
    <property type="entry name" value="Tli4_C"/>
</dbReference>
<dbReference type="EMBL" id="JANUGX010000031">
    <property type="protein sequence ID" value="MCS0591770.1"/>
    <property type="molecule type" value="Genomic_DNA"/>
</dbReference>
<evidence type="ECO:0000259" key="2">
    <source>
        <dbReference type="Pfam" id="PF18426"/>
    </source>
</evidence>
<feature type="region of interest" description="Disordered" evidence="1">
    <location>
        <begin position="447"/>
        <end position="475"/>
    </location>
</feature>
<sequence>MQKPAIKYLTRIALATTMVLITACDHNPRQWKSPNMTTLTPRLQPMFEKTKTICFGRFMVDVPATAAVAWGGSDVPLGVSIYPDGVNEVKALAQKFIDELNNEKAINHDDVPLLLSVEDMAEPEGKIVTGYESFQSINGLKINGYFKLNSDGVIIDARPLRDDRDSTIADIKSIARRLRQRAENETPTEPGNCIENFFLPDSPDDEKNHPGELISLGFRLKEFPDAHFSIRTHPSNPHDPESTSLKRQWQRVIDDPATPEEKKALAKIKYFRQSPREIHDWKTGYELLLRNPDEEGVHSYHDFELRFTGVPHDPYRPYADIQLQTGVADNAAGATKASLTDEEAIAVWDKITSTIRVRPTSATPVKSADAGPRLPLGELAATGRTCPQTGWWENDAPGLPENSRRQHIKKGERMPHAVAQGAPSLWQKLRGEQPVYRTATVWKLVAHGDAPPPASSNIAAANGSANDKDAPEKKG</sequence>
<dbReference type="RefSeq" id="WP_258847539.1">
    <property type="nucleotide sequence ID" value="NZ_JANUGX010000031.1"/>
</dbReference>
<organism evidence="4 5">
    <name type="scientific">Massilia norwichensis</name>
    <dbReference type="NCBI Taxonomy" id="1442366"/>
    <lineage>
        <taxon>Bacteria</taxon>
        <taxon>Pseudomonadati</taxon>
        <taxon>Pseudomonadota</taxon>
        <taxon>Betaproteobacteria</taxon>
        <taxon>Burkholderiales</taxon>
        <taxon>Oxalobacteraceae</taxon>
        <taxon>Telluria group</taxon>
        <taxon>Massilia</taxon>
    </lineage>
</organism>
<keyword evidence="5" id="KW-1185">Reference proteome</keyword>
<feature type="compositionally biased region" description="Low complexity" evidence="1">
    <location>
        <begin position="455"/>
        <end position="465"/>
    </location>
</feature>
<accession>A0ABT2AC33</accession>
<reference evidence="4 5" key="1">
    <citation type="submission" date="2022-08" db="EMBL/GenBank/DDBJ databases">
        <title>Reclassification of Massilia species as members of the genera Telluria, Duganella, Pseudoduganella, Mokoshia gen. nov. and Zemynaea gen. nov. using orthogonal and non-orthogonal genome-based approaches.</title>
        <authorList>
            <person name="Bowman J.P."/>
        </authorList>
    </citation>
    <scope>NUCLEOTIDE SEQUENCE [LARGE SCALE GENOMIC DNA]</scope>
    <source>
        <strain evidence="4 5">LMG 28164</strain>
    </source>
</reference>
<dbReference type="Pfam" id="PF18426">
    <property type="entry name" value="Tli4_C"/>
    <property type="match status" value="1"/>
</dbReference>
<dbReference type="PROSITE" id="PS51257">
    <property type="entry name" value="PROKAR_LIPOPROTEIN"/>
    <property type="match status" value="1"/>
</dbReference>